<keyword evidence="2" id="KW-1185">Reference proteome</keyword>
<protein>
    <submittedName>
        <fullName evidence="1">Uncharacterized protein</fullName>
    </submittedName>
</protein>
<accession>A0ACB6Z876</accession>
<organism evidence="1 2">
    <name type="scientific">Thelephora ganbajun</name>
    <name type="common">Ganba fungus</name>
    <dbReference type="NCBI Taxonomy" id="370292"/>
    <lineage>
        <taxon>Eukaryota</taxon>
        <taxon>Fungi</taxon>
        <taxon>Dikarya</taxon>
        <taxon>Basidiomycota</taxon>
        <taxon>Agaricomycotina</taxon>
        <taxon>Agaricomycetes</taxon>
        <taxon>Thelephorales</taxon>
        <taxon>Thelephoraceae</taxon>
        <taxon>Thelephora</taxon>
    </lineage>
</organism>
<reference evidence="1" key="1">
    <citation type="submission" date="2019-10" db="EMBL/GenBank/DDBJ databases">
        <authorList>
            <consortium name="DOE Joint Genome Institute"/>
            <person name="Kuo A."/>
            <person name="Miyauchi S."/>
            <person name="Kiss E."/>
            <person name="Drula E."/>
            <person name="Kohler A."/>
            <person name="Sanchez-Garcia M."/>
            <person name="Andreopoulos B."/>
            <person name="Barry K.W."/>
            <person name="Bonito G."/>
            <person name="Buee M."/>
            <person name="Carver A."/>
            <person name="Chen C."/>
            <person name="Cichocki N."/>
            <person name="Clum A."/>
            <person name="Culley D."/>
            <person name="Crous P.W."/>
            <person name="Fauchery L."/>
            <person name="Girlanda M."/>
            <person name="Hayes R."/>
            <person name="Keri Z."/>
            <person name="Labutti K."/>
            <person name="Lipzen A."/>
            <person name="Lombard V."/>
            <person name="Magnuson J."/>
            <person name="Maillard F."/>
            <person name="Morin E."/>
            <person name="Murat C."/>
            <person name="Nolan M."/>
            <person name="Ohm R."/>
            <person name="Pangilinan J."/>
            <person name="Pereira M."/>
            <person name="Perotto S."/>
            <person name="Peter M."/>
            <person name="Riley R."/>
            <person name="Sitrit Y."/>
            <person name="Stielow B."/>
            <person name="Szollosi G."/>
            <person name="Zifcakova L."/>
            <person name="Stursova M."/>
            <person name="Spatafora J.W."/>
            <person name="Tedersoo L."/>
            <person name="Vaario L.-M."/>
            <person name="Yamada A."/>
            <person name="Yan M."/>
            <person name="Wang P."/>
            <person name="Xu J."/>
            <person name="Bruns T."/>
            <person name="Baldrian P."/>
            <person name="Vilgalys R."/>
            <person name="Henrissat B."/>
            <person name="Grigoriev I.V."/>
            <person name="Hibbett D."/>
            <person name="Nagy L.G."/>
            <person name="Martin F.M."/>
        </authorList>
    </citation>
    <scope>NUCLEOTIDE SEQUENCE</scope>
    <source>
        <strain evidence="1">P2</strain>
    </source>
</reference>
<proteinExistence type="predicted"/>
<evidence type="ECO:0000313" key="2">
    <source>
        <dbReference type="Proteomes" id="UP000886501"/>
    </source>
</evidence>
<comment type="caution">
    <text evidence="1">The sequence shown here is derived from an EMBL/GenBank/DDBJ whole genome shotgun (WGS) entry which is preliminary data.</text>
</comment>
<evidence type="ECO:0000313" key="1">
    <source>
        <dbReference type="EMBL" id="KAF9645543.1"/>
    </source>
</evidence>
<name>A0ACB6Z876_THEGA</name>
<dbReference type="Proteomes" id="UP000886501">
    <property type="component" value="Unassembled WGS sequence"/>
</dbReference>
<sequence length="177" mass="18616">MWRRAPPPVCLLPSGLPFALEVLTPPPHPLDTMRFSTVLVILSAAFATTSATRFEARQNSFADCASTCLNTAIDHSSCYFDDDNCLCHEKAFIKESVTCFQKSCSGNDLTQSIAAIVALCRAEGVTYTTSAFGPTSTHSSSTASSPGPSSANRNAGASNDPNVLFALSALGLIGYAL</sequence>
<dbReference type="EMBL" id="MU118087">
    <property type="protein sequence ID" value="KAF9645543.1"/>
    <property type="molecule type" value="Genomic_DNA"/>
</dbReference>
<gene>
    <name evidence="1" type="ORF">BDM02DRAFT_3262860</name>
</gene>
<reference evidence="1" key="2">
    <citation type="journal article" date="2020" name="Nat. Commun.">
        <title>Large-scale genome sequencing of mycorrhizal fungi provides insights into the early evolution of symbiotic traits.</title>
        <authorList>
            <person name="Miyauchi S."/>
            <person name="Kiss E."/>
            <person name="Kuo A."/>
            <person name="Drula E."/>
            <person name="Kohler A."/>
            <person name="Sanchez-Garcia M."/>
            <person name="Morin E."/>
            <person name="Andreopoulos B."/>
            <person name="Barry K.W."/>
            <person name="Bonito G."/>
            <person name="Buee M."/>
            <person name="Carver A."/>
            <person name="Chen C."/>
            <person name="Cichocki N."/>
            <person name="Clum A."/>
            <person name="Culley D."/>
            <person name="Crous P.W."/>
            <person name="Fauchery L."/>
            <person name="Girlanda M."/>
            <person name="Hayes R.D."/>
            <person name="Keri Z."/>
            <person name="LaButti K."/>
            <person name="Lipzen A."/>
            <person name="Lombard V."/>
            <person name="Magnuson J."/>
            <person name="Maillard F."/>
            <person name="Murat C."/>
            <person name="Nolan M."/>
            <person name="Ohm R.A."/>
            <person name="Pangilinan J."/>
            <person name="Pereira M.F."/>
            <person name="Perotto S."/>
            <person name="Peter M."/>
            <person name="Pfister S."/>
            <person name="Riley R."/>
            <person name="Sitrit Y."/>
            <person name="Stielow J.B."/>
            <person name="Szollosi G."/>
            <person name="Zifcakova L."/>
            <person name="Stursova M."/>
            <person name="Spatafora J.W."/>
            <person name="Tedersoo L."/>
            <person name="Vaario L.M."/>
            <person name="Yamada A."/>
            <person name="Yan M."/>
            <person name="Wang P."/>
            <person name="Xu J."/>
            <person name="Bruns T."/>
            <person name="Baldrian P."/>
            <person name="Vilgalys R."/>
            <person name="Dunand C."/>
            <person name="Henrissat B."/>
            <person name="Grigoriev I.V."/>
            <person name="Hibbett D."/>
            <person name="Nagy L.G."/>
            <person name="Martin F.M."/>
        </authorList>
    </citation>
    <scope>NUCLEOTIDE SEQUENCE</scope>
    <source>
        <strain evidence="1">P2</strain>
    </source>
</reference>